<name>A0A8X6JAP7_TRICU</name>
<dbReference type="EMBL" id="BMAO01017696">
    <property type="protein sequence ID" value="GFR17798.1"/>
    <property type="molecule type" value="Genomic_DNA"/>
</dbReference>
<keyword evidence="2" id="KW-1185">Reference proteome</keyword>
<dbReference type="AlphaFoldDB" id="A0A8X6JAP7"/>
<dbReference type="Proteomes" id="UP000887116">
    <property type="component" value="Unassembled WGS sequence"/>
</dbReference>
<reference evidence="1" key="1">
    <citation type="submission" date="2020-07" db="EMBL/GenBank/DDBJ databases">
        <title>Multicomponent nature underlies the extraordinary mechanical properties of spider dragline silk.</title>
        <authorList>
            <person name="Kono N."/>
            <person name="Nakamura H."/>
            <person name="Mori M."/>
            <person name="Yoshida Y."/>
            <person name="Ohtoshi R."/>
            <person name="Malay A.D."/>
            <person name="Moran D.A.P."/>
            <person name="Tomita M."/>
            <person name="Numata K."/>
            <person name="Arakawa K."/>
        </authorList>
    </citation>
    <scope>NUCLEOTIDE SEQUENCE</scope>
</reference>
<evidence type="ECO:0000313" key="2">
    <source>
        <dbReference type="Proteomes" id="UP000887116"/>
    </source>
</evidence>
<proteinExistence type="predicted"/>
<evidence type="ECO:0000313" key="1">
    <source>
        <dbReference type="EMBL" id="GFR17798.1"/>
    </source>
</evidence>
<gene>
    <name evidence="1" type="ORF">TNCT_362931</name>
</gene>
<protein>
    <submittedName>
        <fullName evidence="1">Uncharacterized protein</fullName>
    </submittedName>
</protein>
<accession>A0A8X6JAP7</accession>
<sequence>MNEAPLLQPLCSSYLTPAHFFLFHDPERNLARDTGGGKRSFADLTEGDRWRLPEPNPEFYFQVYFASIDILPMQLLVSFMEIIN</sequence>
<comment type="caution">
    <text evidence="1">The sequence shown here is derived from an EMBL/GenBank/DDBJ whole genome shotgun (WGS) entry which is preliminary data.</text>
</comment>
<organism evidence="1 2">
    <name type="scientific">Trichonephila clavata</name>
    <name type="common">Joro spider</name>
    <name type="synonym">Nephila clavata</name>
    <dbReference type="NCBI Taxonomy" id="2740835"/>
    <lineage>
        <taxon>Eukaryota</taxon>
        <taxon>Metazoa</taxon>
        <taxon>Ecdysozoa</taxon>
        <taxon>Arthropoda</taxon>
        <taxon>Chelicerata</taxon>
        <taxon>Arachnida</taxon>
        <taxon>Araneae</taxon>
        <taxon>Araneomorphae</taxon>
        <taxon>Entelegynae</taxon>
        <taxon>Araneoidea</taxon>
        <taxon>Nephilidae</taxon>
        <taxon>Trichonephila</taxon>
    </lineage>
</organism>